<dbReference type="KEGG" id="mhev:MHEL_08710"/>
<keyword evidence="1" id="KW-1133">Transmembrane helix</keyword>
<evidence type="ECO:0000256" key="1">
    <source>
        <dbReference type="SAM" id="Phobius"/>
    </source>
</evidence>
<feature type="transmembrane region" description="Helical" evidence="1">
    <location>
        <begin position="25"/>
        <end position="45"/>
    </location>
</feature>
<gene>
    <name evidence="2" type="ORF">MHEL_08710</name>
</gene>
<evidence type="ECO:0000313" key="2">
    <source>
        <dbReference type="EMBL" id="BBY62628.1"/>
    </source>
</evidence>
<keyword evidence="1" id="KW-0472">Membrane</keyword>
<dbReference type="EMBL" id="AP022596">
    <property type="protein sequence ID" value="BBY62628.1"/>
    <property type="molecule type" value="Genomic_DNA"/>
</dbReference>
<evidence type="ECO:0008006" key="4">
    <source>
        <dbReference type="Google" id="ProtNLM"/>
    </source>
</evidence>
<evidence type="ECO:0000313" key="3">
    <source>
        <dbReference type="Proteomes" id="UP000467148"/>
    </source>
</evidence>
<organism evidence="2 3">
    <name type="scientific">Mycolicibacterium helvum</name>
    <dbReference type="NCBI Taxonomy" id="1534349"/>
    <lineage>
        <taxon>Bacteria</taxon>
        <taxon>Bacillati</taxon>
        <taxon>Actinomycetota</taxon>
        <taxon>Actinomycetes</taxon>
        <taxon>Mycobacteriales</taxon>
        <taxon>Mycobacteriaceae</taxon>
        <taxon>Mycolicibacterium</taxon>
    </lineage>
</organism>
<protein>
    <recommendedName>
        <fullName evidence="4">Alanine and proline rich membrane protein</fullName>
    </recommendedName>
</protein>
<dbReference type="AlphaFoldDB" id="A0A7I7T0R3"/>
<accession>A0A7I7T0R3</accession>
<reference evidence="2 3" key="1">
    <citation type="journal article" date="2019" name="Emerg. Microbes Infect.">
        <title>Comprehensive subspecies identification of 175 nontuberculous mycobacteria species based on 7547 genomic profiles.</title>
        <authorList>
            <person name="Matsumoto Y."/>
            <person name="Kinjo T."/>
            <person name="Motooka D."/>
            <person name="Nabeya D."/>
            <person name="Jung N."/>
            <person name="Uechi K."/>
            <person name="Horii T."/>
            <person name="Iida T."/>
            <person name="Fujita J."/>
            <person name="Nakamura S."/>
        </authorList>
    </citation>
    <scope>NUCLEOTIDE SEQUENCE [LARGE SCALE GENOMIC DNA]</scope>
    <source>
        <strain evidence="2 3">JCM 30396</strain>
    </source>
</reference>
<name>A0A7I7T0R3_9MYCO</name>
<proteinExistence type="predicted"/>
<keyword evidence="3" id="KW-1185">Reference proteome</keyword>
<sequence length="157" mass="16761">MSDADQDVEVRSAPTLTAPTIWQRLVPFAILLAVTALAVSIWVAVRVSTNEANGVALRGDPKTRVCTAFEMVTAIQSRSDLAPANASLALLGGGDYLMRQLDANTPAHLAGAVRAFARDLQEVGMNALAGVPYNDPRQAARQAEGDFERRQVADLCK</sequence>
<dbReference type="RefSeq" id="WP_163746410.1">
    <property type="nucleotide sequence ID" value="NZ_AP022596.1"/>
</dbReference>
<dbReference type="Proteomes" id="UP000467148">
    <property type="component" value="Chromosome"/>
</dbReference>
<keyword evidence="1" id="KW-0812">Transmembrane</keyword>